<organism evidence="1">
    <name type="scientific">Anguilla anguilla</name>
    <name type="common">European freshwater eel</name>
    <name type="synonym">Muraena anguilla</name>
    <dbReference type="NCBI Taxonomy" id="7936"/>
    <lineage>
        <taxon>Eukaryota</taxon>
        <taxon>Metazoa</taxon>
        <taxon>Chordata</taxon>
        <taxon>Craniata</taxon>
        <taxon>Vertebrata</taxon>
        <taxon>Euteleostomi</taxon>
        <taxon>Actinopterygii</taxon>
        <taxon>Neopterygii</taxon>
        <taxon>Teleostei</taxon>
        <taxon>Anguilliformes</taxon>
        <taxon>Anguillidae</taxon>
        <taxon>Anguilla</taxon>
    </lineage>
</organism>
<sequence length="49" mass="5713">MYIHTTIHKMSVTVNTFTPTLPPLQDKKSFKLNHNKMQATRVLTYPLII</sequence>
<name>A0A0E9R945_ANGAN</name>
<dbReference type="EMBL" id="GBXM01083734">
    <property type="protein sequence ID" value="JAH24843.1"/>
    <property type="molecule type" value="Transcribed_RNA"/>
</dbReference>
<reference evidence="1" key="2">
    <citation type="journal article" date="2015" name="Fish Shellfish Immunol.">
        <title>Early steps in the European eel (Anguilla anguilla)-Vibrio vulnificus interaction in the gills: Role of the RtxA13 toxin.</title>
        <authorList>
            <person name="Callol A."/>
            <person name="Pajuelo D."/>
            <person name="Ebbesson L."/>
            <person name="Teles M."/>
            <person name="MacKenzie S."/>
            <person name="Amaro C."/>
        </authorList>
    </citation>
    <scope>NUCLEOTIDE SEQUENCE</scope>
</reference>
<evidence type="ECO:0000313" key="1">
    <source>
        <dbReference type="EMBL" id="JAH24843.1"/>
    </source>
</evidence>
<protein>
    <submittedName>
        <fullName evidence="1">Uncharacterized protein</fullName>
    </submittedName>
</protein>
<dbReference type="AlphaFoldDB" id="A0A0E9R945"/>
<proteinExistence type="predicted"/>
<reference evidence="1" key="1">
    <citation type="submission" date="2014-11" db="EMBL/GenBank/DDBJ databases">
        <authorList>
            <person name="Amaro Gonzalez C."/>
        </authorList>
    </citation>
    <scope>NUCLEOTIDE SEQUENCE</scope>
</reference>
<accession>A0A0E9R945</accession>